<evidence type="ECO:0000313" key="1">
    <source>
        <dbReference type="EMBL" id="GBO98806.1"/>
    </source>
</evidence>
<protein>
    <submittedName>
        <fullName evidence="1">Uncharacterized protein</fullName>
    </submittedName>
</protein>
<accession>A0A4C1SBP1</accession>
<sequence>MSVHAFLGRRAYSSRSRCKECRAVAHDLLRTSMNPRTRAANEDFGTARKSFIIPLRHLVAVKYNGFVTFKTKAVCISKVAYGWAGSTLGPSHVPRIAPGGSGTCSARAGGKLGIIIVFRSDDTFVQFKSLVGRERWLWRGTGPSAESDVYLVLITRCSTGPQESSRSDGRREIAL</sequence>
<gene>
    <name evidence="1" type="ORF">EVAR_77692_1</name>
</gene>
<organism evidence="1 2">
    <name type="scientific">Eumeta variegata</name>
    <name type="common">Bagworm moth</name>
    <name type="synonym">Eumeta japonica</name>
    <dbReference type="NCBI Taxonomy" id="151549"/>
    <lineage>
        <taxon>Eukaryota</taxon>
        <taxon>Metazoa</taxon>
        <taxon>Ecdysozoa</taxon>
        <taxon>Arthropoda</taxon>
        <taxon>Hexapoda</taxon>
        <taxon>Insecta</taxon>
        <taxon>Pterygota</taxon>
        <taxon>Neoptera</taxon>
        <taxon>Endopterygota</taxon>
        <taxon>Lepidoptera</taxon>
        <taxon>Glossata</taxon>
        <taxon>Ditrysia</taxon>
        <taxon>Tineoidea</taxon>
        <taxon>Psychidae</taxon>
        <taxon>Oiketicinae</taxon>
        <taxon>Eumeta</taxon>
    </lineage>
</organism>
<keyword evidence="2" id="KW-1185">Reference proteome</keyword>
<dbReference type="AlphaFoldDB" id="A0A4C1SBP1"/>
<reference evidence="1 2" key="1">
    <citation type="journal article" date="2019" name="Commun. Biol.">
        <title>The bagworm genome reveals a unique fibroin gene that provides high tensile strength.</title>
        <authorList>
            <person name="Kono N."/>
            <person name="Nakamura H."/>
            <person name="Ohtoshi R."/>
            <person name="Tomita M."/>
            <person name="Numata K."/>
            <person name="Arakawa K."/>
        </authorList>
    </citation>
    <scope>NUCLEOTIDE SEQUENCE [LARGE SCALE GENOMIC DNA]</scope>
</reference>
<dbReference type="Proteomes" id="UP000299102">
    <property type="component" value="Unassembled WGS sequence"/>
</dbReference>
<proteinExistence type="predicted"/>
<name>A0A4C1SBP1_EUMVA</name>
<evidence type="ECO:0000313" key="2">
    <source>
        <dbReference type="Proteomes" id="UP000299102"/>
    </source>
</evidence>
<comment type="caution">
    <text evidence="1">The sequence shown here is derived from an EMBL/GenBank/DDBJ whole genome shotgun (WGS) entry which is preliminary data.</text>
</comment>
<dbReference type="EMBL" id="BGZK01003213">
    <property type="protein sequence ID" value="GBO98806.1"/>
    <property type="molecule type" value="Genomic_DNA"/>
</dbReference>